<evidence type="ECO:0000256" key="4">
    <source>
        <dbReference type="ARBA" id="ARBA00022692"/>
    </source>
</evidence>
<comment type="similarity">
    <text evidence="2">Belongs to the CpsC/CapA family.</text>
</comment>
<comment type="subcellular location">
    <subcellularLocation>
        <location evidence="1">Cell membrane</location>
        <topology evidence="1">Multi-pass membrane protein</topology>
    </subcellularLocation>
</comment>
<evidence type="ECO:0000256" key="8">
    <source>
        <dbReference type="ARBA" id="ARBA00023169"/>
    </source>
</evidence>
<keyword evidence="4 10" id="KW-0812">Transmembrane</keyword>
<dbReference type="Pfam" id="PF02706">
    <property type="entry name" value="Wzz"/>
    <property type="match status" value="1"/>
</dbReference>
<dbReference type="PANTHER" id="PTHR32309:SF13">
    <property type="entry name" value="FERRIC ENTEROBACTIN TRANSPORT PROTEIN FEPE"/>
    <property type="match status" value="1"/>
</dbReference>
<gene>
    <name evidence="12" type="primary">cap8A_2</name>
    <name evidence="12" type="ORF">SSLFYP27_01360</name>
</gene>
<dbReference type="InterPro" id="IPR003856">
    <property type="entry name" value="LPS_length_determ_N"/>
</dbReference>
<dbReference type="GO" id="GO:0000271">
    <property type="term" value="P:polysaccharide biosynthetic process"/>
    <property type="evidence" value="ECO:0007669"/>
    <property type="project" value="UniProtKB-KW"/>
</dbReference>
<keyword evidence="5" id="KW-0972">Capsule biogenesis/degradation</keyword>
<keyword evidence="3" id="KW-1003">Cell membrane</keyword>
<evidence type="ECO:0000256" key="10">
    <source>
        <dbReference type="SAM" id="Phobius"/>
    </source>
</evidence>
<accession>A0A6N3BSE0</accession>
<feature type="region of interest" description="Disordered" evidence="9">
    <location>
        <begin position="202"/>
        <end position="232"/>
    </location>
</feature>
<sequence length="232" mass="25859">MEENNSFDFSNVWRIIKRYLKWLIIFPIAGLILSVLLTALIAQPKYEATSQVLIEKSDKGDLTMAEKYQADSQIVATYTDIAKSPRVLGKVAEEIGKDEDAKSITEKVEVNNQPNSQVLNFTATANSEKDAVKIADTAAEVLKEEVNAISPDGGIEILSKSKDDVKEISSSIAKNAFIGLVAGFIIAVILILIREFLNQSKSSSKSNTHQTQHTQQRRRTKREDLTQDDFER</sequence>
<evidence type="ECO:0000259" key="11">
    <source>
        <dbReference type="Pfam" id="PF02706"/>
    </source>
</evidence>
<evidence type="ECO:0000256" key="3">
    <source>
        <dbReference type="ARBA" id="ARBA00022475"/>
    </source>
</evidence>
<dbReference type="AlphaFoldDB" id="A0A6N3BSE0"/>
<protein>
    <submittedName>
        <fullName evidence="12">Capsular polysaccharide type 8 biosynthesis protein cap8A</fullName>
    </submittedName>
</protein>
<evidence type="ECO:0000256" key="6">
    <source>
        <dbReference type="ARBA" id="ARBA00022989"/>
    </source>
</evidence>
<evidence type="ECO:0000256" key="9">
    <source>
        <dbReference type="SAM" id="MobiDB-lite"/>
    </source>
</evidence>
<evidence type="ECO:0000313" key="12">
    <source>
        <dbReference type="EMBL" id="VYU07630.1"/>
    </source>
</evidence>
<keyword evidence="7 10" id="KW-0472">Membrane</keyword>
<dbReference type="InterPro" id="IPR050445">
    <property type="entry name" value="Bact_polysacc_biosynth/exp"/>
</dbReference>
<evidence type="ECO:0000256" key="1">
    <source>
        <dbReference type="ARBA" id="ARBA00004651"/>
    </source>
</evidence>
<name>A0A6N3BSE0_STASI</name>
<dbReference type="EMBL" id="CACRUO010000031">
    <property type="protein sequence ID" value="VYU07630.1"/>
    <property type="molecule type" value="Genomic_DNA"/>
</dbReference>
<feature type="compositionally biased region" description="Low complexity" evidence="9">
    <location>
        <begin position="202"/>
        <end position="214"/>
    </location>
</feature>
<feature type="domain" description="Polysaccharide chain length determinant N-terminal" evidence="11">
    <location>
        <begin position="5"/>
        <end position="94"/>
    </location>
</feature>
<dbReference type="GeneID" id="77330676"/>
<dbReference type="GO" id="GO:0004713">
    <property type="term" value="F:protein tyrosine kinase activity"/>
    <property type="evidence" value="ECO:0007669"/>
    <property type="project" value="TreeGrafter"/>
</dbReference>
<dbReference type="GO" id="GO:0005886">
    <property type="term" value="C:plasma membrane"/>
    <property type="evidence" value="ECO:0007669"/>
    <property type="project" value="UniProtKB-SubCell"/>
</dbReference>
<organism evidence="12">
    <name type="scientific">Staphylococcus simulans</name>
    <dbReference type="NCBI Taxonomy" id="1286"/>
    <lineage>
        <taxon>Bacteria</taxon>
        <taxon>Bacillati</taxon>
        <taxon>Bacillota</taxon>
        <taxon>Bacilli</taxon>
        <taxon>Bacillales</taxon>
        <taxon>Staphylococcaceae</taxon>
        <taxon>Staphylococcus</taxon>
    </lineage>
</organism>
<feature type="transmembrane region" description="Helical" evidence="10">
    <location>
        <begin position="176"/>
        <end position="197"/>
    </location>
</feature>
<evidence type="ECO:0000256" key="5">
    <source>
        <dbReference type="ARBA" id="ARBA00022903"/>
    </source>
</evidence>
<evidence type="ECO:0000256" key="7">
    <source>
        <dbReference type="ARBA" id="ARBA00023136"/>
    </source>
</evidence>
<feature type="transmembrane region" description="Helical" evidence="10">
    <location>
        <begin position="20"/>
        <end position="42"/>
    </location>
</feature>
<evidence type="ECO:0000256" key="2">
    <source>
        <dbReference type="ARBA" id="ARBA00006683"/>
    </source>
</evidence>
<proteinExistence type="inferred from homology"/>
<reference evidence="12" key="1">
    <citation type="submission" date="2019-11" db="EMBL/GenBank/DDBJ databases">
        <authorList>
            <person name="Feng L."/>
        </authorList>
    </citation>
    <scope>NUCLEOTIDE SEQUENCE</scope>
    <source>
        <strain evidence="12">SsimulansLFYP27</strain>
    </source>
</reference>
<dbReference type="PANTHER" id="PTHR32309">
    <property type="entry name" value="TYROSINE-PROTEIN KINASE"/>
    <property type="match status" value="1"/>
</dbReference>
<keyword evidence="6 10" id="KW-1133">Transmembrane helix</keyword>
<keyword evidence="8" id="KW-0270">Exopolysaccharide synthesis</keyword>
<dbReference type="RefSeq" id="WP_023015503.1">
    <property type="nucleotide sequence ID" value="NZ_CACRUO010000031.1"/>
</dbReference>